<feature type="compositionally biased region" description="Basic and acidic residues" evidence="1">
    <location>
        <begin position="495"/>
        <end position="505"/>
    </location>
</feature>
<reference evidence="3" key="1">
    <citation type="submission" date="2018-02" db="EMBL/GenBank/DDBJ databases">
        <authorList>
            <person name="Cohen D.B."/>
            <person name="Kent A.D."/>
        </authorList>
    </citation>
    <scope>NUCLEOTIDE SEQUENCE</scope>
</reference>
<dbReference type="InterPro" id="IPR032675">
    <property type="entry name" value="LRR_dom_sf"/>
</dbReference>
<name>A0A2N9J095_FAGSY</name>
<feature type="compositionally biased region" description="Basic and acidic residues" evidence="1">
    <location>
        <begin position="471"/>
        <end position="480"/>
    </location>
</feature>
<evidence type="ECO:0000256" key="2">
    <source>
        <dbReference type="SAM" id="Phobius"/>
    </source>
</evidence>
<dbReference type="InterPro" id="IPR036397">
    <property type="entry name" value="RNaseH_sf"/>
</dbReference>
<evidence type="ECO:0000313" key="3">
    <source>
        <dbReference type="EMBL" id="SPD30592.1"/>
    </source>
</evidence>
<dbReference type="AlphaFoldDB" id="A0A2N9J095"/>
<sequence>MSPIEKGHKRDQFNHTMIKIKTRLEGAKSRWVEELPSVLWAYRTTVRTPTKETPFKLTSGTEAIILVEIGLTTLKTTFHKEEENEGQLRLNLDLLDETRKKATRRIALYQGKMARYYNTKTVMERSCLTHGMLSTSRNTTHEVRHPRGALIEEDRQERSSSICHQVRHPRGALTEEDRQERSFSICYQVRHPRGAPTEEDRQERSPSTYYRVCHPRGASTEEDRQGRSSSAHCHVRHPRGASKEEGRQRRSSSTCYRVKHPQGASIKEDRQGRSSSTYYQVRHPRGAPTEEDRQERSPSTYYRVCHPRGASTKEDRQGRSSSAHCHVRHPRGASKEEGRQRRSSSTCYRVKHPQGASIKEDRQGRSSSTYYQVRHPRGAPTEEDRQERSPSTYYRVCRPRGASTEEDRQGRSSSTHCHVRHPRGASKEEGRQRRSSSTCYRVKHPQGASIKEDRQGRSSSTYYHVRHPRGASKEEDRQERSSFTYYRVCRPRGASTKEDRQERSSSKYFQVSHPRGAPIEEDRQELSSKYYQIRHPRLAFTEEDRKSYQNNLAIHKADSRIATLITTWRSRLDIKWSDCVFLRLNLILFVLILTILLYGSGGFIIKYLHHGPFLSTFKSKSSFLPDMFETPNIKATSIVLRGKKVVFLLKIGFQTLHLFPQSLSQRESLPLSFEPMAGRPSTVEKYIRKNFQPSAPSEDQLPSTAHNSLVTRLRSILIFYGNQVRHLTRSIPHRPQVSSANPGDEALAASPSTMHELATTCQMKGHKPSTCPKIQRPPEGHAGPKPVPTPITLLSLAGLPLLGSLDGSQLIFQQHQFLAGCATVDMKMQNSGAELSPGIGHLELLQKLSLIKANKKKGNIVEELGTKLRKLGITELKKEDGKDLCASIEKMEHLTSLEVAQHSRNGFAHSLSGLCKIELKWSKLENSLLEALWDLPSLEELYLHDAYSGEVLEFGAEWFVELRILVIEQCSSLKKVVIPEPASA</sequence>
<dbReference type="Gene3D" id="3.80.10.10">
    <property type="entry name" value="Ribonuclease Inhibitor"/>
    <property type="match status" value="1"/>
</dbReference>
<dbReference type="Gene3D" id="3.30.420.10">
    <property type="entry name" value="Ribonuclease H-like superfamily/Ribonuclease H"/>
    <property type="match status" value="1"/>
</dbReference>
<feature type="transmembrane region" description="Helical" evidence="2">
    <location>
        <begin position="586"/>
        <end position="608"/>
    </location>
</feature>
<dbReference type="GO" id="GO:0003676">
    <property type="term" value="F:nucleic acid binding"/>
    <property type="evidence" value="ECO:0007669"/>
    <property type="project" value="InterPro"/>
</dbReference>
<accession>A0A2N9J095</accession>
<organism evidence="3">
    <name type="scientific">Fagus sylvatica</name>
    <name type="common">Beechnut</name>
    <dbReference type="NCBI Taxonomy" id="28930"/>
    <lineage>
        <taxon>Eukaryota</taxon>
        <taxon>Viridiplantae</taxon>
        <taxon>Streptophyta</taxon>
        <taxon>Embryophyta</taxon>
        <taxon>Tracheophyta</taxon>
        <taxon>Spermatophyta</taxon>
        <taxon>Magnoliopsida</taxon>
        <taxon>eudicotyledons</taxon>
        <taxon>Gunneridae</taxon>
        <taxon>Pentapetalae</taxon>
        <taxon>rosids</taxon>
        <taxon>fabids</taxon>
        <taxon>Fagales</taxon>
        <taxon>Fagaceae</taxon>
        <taxon>Fagus</taxon>
    </lineage>
</organism>
<dbReference type="PANTHER" id="PTHR48475:SF2">
    <property type="entry name" value="RIBONUCLEASE H"/>
    <property type="match status" value="1"/>
</dbReference>
<dbReference type="EMBL" id="OIVN01006325">
    <property type="protein sequence ID" value="SPD30592.1"/>
    <property type="molecule type" value="Genomic_DNA"/>
</dbReference>
<keyword evidence="2" id="KW-0812">Transmembrane</keyword>
<dbReference type="SUPFAM" id="SSF52047">
    <property type="entry name" value="RNI-like"/>
    <property type="match status" value="1"/>
</dbReference>
<protein>
    <submittedName>
        <fullName evidence="3">Uncharacterized protein</fullName>
    </submittedName>
</protein>
<keyword evidence="2" id="KW-0472">Membrane</keyword>
<dbReference type="PANTHER" id="PTHR48475">
    <property type="entry name" value="RIBONUCLEASE H"/>
    <property type="match status" value="1"/>
</dbReference>
<evidence type="ECO:0000256" key="1">
    <source>
        <dbReference type="SAM" id="MobiDB-lite"/>
    </source>
</evidence>
<keyword evidence="2" id="KW-1133">Transmembrane helix</keyword>
<gene>
    <name evidence="3" type="ORF">FSB_LOCUS58474</name>
</gene>
<feature type="compositionally biased region" description="Basic and acidic residues" evidence="1">
    <location>
        <begin position="139"/>
        <end position="158"/>
    </location>
</feature>
<proteinExistence type="predicted"/>
<feature type="region of interest" description="Disordered" evidence="1">
    <location>
        <begin position="133"/>
        <end position="514"/>
    </location>
</feature>